<dbReference type="EMBL" id="ML121530">
    <property type="protein sequence ID" value="RPB27976.1"/>
    <property type="molecule type" value="Genomic_DNA"/>
</dbReference>
<evidence type="ECO:0000313" key="1">
    <source>
        <dbReference type="EMBL" id="RPB27976.1"/>
    </source>
</evidence>
<sequence>MAASLGAARHHSSLEDSLQLMQLSRAATKSIITDSLARGSFTDKHTKEGYSAPDAMMAIAYTMSKIPPLSPRKSSPETEILPESCYWLFRAHSHFLRLSVIHASIPPQRCNSTICLYPEPVILRQSPQAPASRHSILRIRFPLKLIFRRRPQSVRL</sequence>
<gene>
    <name evidence="1" type="ORF">L211DRAFT_476449</name>
</gene>
<name>A0A3N4LYJ8_9PEZI</name>
<dbReference type="Proteomes" id="UP000267821">
    <property type="component" value="Unassembled WGS sequence"/>
</dbReference>
<dbReference type="InParanoid" id="A0A3N4LYJ8"/>
<proteinExistence type="predicted"/>
<keyword evidence="2" id="KW-1185">Reference proteome</keyword>
<reference evidence="1 2" key="1">
    <citation type="journal article" date="2018" name="Nat. Ecol. Evol.">
        <title>Pezizomycetes genomes reveal the molecular basis of ectomycorrhizal truffle lifestyle.</title>
        <authorList>
            <person name="Murat C."/>
            <person name="Payen T."/>
            <person name="Noel B."/>
            <person name="Kuo A."/>
            <person name="Morin E."/>
            <person name="Chen J."/>
            <person name="Kohler A."/>
            <person name="Krizsan K."/>
            <person name="Balestrini R."/>
            <person name="Da Silva C."/>
            <person name="Montanini B."/>
            <person name="Hainaut M."/>
            <person name="Levati E."/>
            <person name="Barry K.W."/>
            <person name="Belfiori B."/>
            <person name="Cichocki N."/>
            <person name="Clum A."/>
            <person name="Dockter R.B."/>
            <person name="Fauchery L."/>
            <person name="Guy J."/>
            <person name="Iotti M."/>
            <person name="Le Tacon F."/>
            <person name="Lindquist E.A."/>
            <person name="Lipzen A."/>
            <person name="Malagnac F."/>
            <person name="Mello A."/>
            <person name="Molinier V."/>
            <person name="Miyauchi S."/>
            <person name="Poulain J."/>
            <person name="Riccioni C."/>
            <person name="Rubini A."/>
            <person name="Sitrit Y."/>
            <person name="Splivallo R."/>
            <person name="Traeger S."/>
            <person name="Wang M."/>
            <person name="Zifcakova L."/>
            <person name="Wipf D."/>
            <person name="Zambonelli A."/>
            <person name="Paolocci F."/>
            <person name="Nowrousian M."/>
            <person name="Ottonello S."/>
            <person name="Baldrian P."/>
            <person name="Spatafora J.W."/>
            <person name="Henrissat B."/>
            <person name="Nagy L.G."/>
            <person name="Aury J.M."/>
            <person name="Wincker P."/>
            <person name="Grigoriev I.V."/>
            <person name="Bonfante P."/>
            <person name="Martin F.M."/>
        </authorList>
    </citation>
    <scope>NUCLEOTIDE SEQUENCE [LARGE SCALE GENOMIC DNA]</scope>
    <source>
        <strain evidence="1 2">ATCC MYA-4762</strain>
    </source>
</reference>
<accession>A0A3N4LYJ8</accession>
<evidence type="ECO:0000313" key="2">
    <source>
        <dbReference type="Proteomes" id="UP000267821"/>
    </source>
</evidence>
<protein>
    <submittedName>
        <fullName evidence="1">Uncharacterized protein</fullName>
    </submittedName>
</protein>
<dbReference type="AlphaFoldDB" id="A0A3N4LYJ8"/>
<organism evidence="1 2">
    <name type="scientific">Terfezia boudieri ATCC MYA-4762</name>
    <dbReference type="NCBI Taxonomy" id="1051890"/>
    <lineage>
        <taxon>Eukaryota</taxon>
        <taxon>Fungi</taxon>
        <taxon>Dikarya</taxon>
        <taxon>Ascomycota</taxon>
        <taxon>Pezizomycotina</taxon>
        <taxon>Pezizomycetes</taxon>
        <taxon>Pezizales</taxon>
        <taxon>Pezizaceae</taxon>
        <taxon>Terfezia</taxon>
    </lineage>
</organism>